<keyword evidence="2 6" id="KW-0812">Transmembrane</keyword>
<dbReference type="GO" id="GO:0016020">
    <property type="term" value="C:membrane"/>
    <property type="evidence" value="ECO:0007669"/>
    <property type="project" value="UniProtKB-SubCell"/>
</dbReference>
<dbReference type="Proteomes" id="UP000031192">
    <property type="component" value="Unassembled WGS sequence"/>
</dbReference>
<dbReference type="InterPro" id="IPR020846">
    <property type="entry name" value="MFS_dom"/>
</dbReference>
<feature type="transmembrane region" description="Helical" evidence="6">
    <location>
        <begin position="123"/>
        <end position="147"/>
    </location>
</feature>
<dbReference type="Pfam" id="PF07690">
    <property type="entry name" value="MFS_1"/>
    <property type="match status" value="1"/>
</dbReference>
<feature type="transmembrane region" description="Helical" evidence="6">
    <location>
        <begin position="180"/>
        <end position="201"/>
    </location>
</feature>
<keyword evidence="4 6" id="KW-0472">Membrane</keyword>
<protein>
    <submittedName>
        <fullName evidence="8">Puromycin resistance protein pur8</fullName>
    </submittedName>
</protein>
<dbReference type="EMBL" id="AZNH01000021">
    <property type="protein sequence ID" value="KID86586.1"/>
    <property type="molecule type" value="Genomic_DNA"/>
</dbReference>
<evidence type="ECO:0000256" key="6">
    <source>
        <dbReference type="SAM" id="Phobius"/>
    </source>
</evidence>
<organism evidence="8 9">
    <name type="scientific">Metarhizium guizhouense (strain ARSEF 977)</name>
    <dbReference type="NCBI Taxonomy" id="1276136"/>
    <lineage>
        <taxon>Eukaryota</taxon>
        <taxon>Fungi</taxon>
        <taxon>Dikarya</taxon>
        <taxon>Ascomycota</taxon>
        <taxon>Pezizomycotina</taxon>
        <taxon>Sordariomycetes</taxon>
        <taxon>Hypocreomycetidae</taxon>
        <taxon>Hypocreales</taxon>
        <taxon>Clavicipitaceae</taxon>
        <taxon>Metarhizium</taxon>
    </lineage>
</organism>
<feature type="transmembrane region" description="Helical" evidence="6">
    <location>
        <begin position="423"/>
        <end position="442"/>
    </location>
</feature>
<dbReference type="PROSITE" id="PS50850">
    <property type="entry name" value="MFS"/>
    <property type="match status" value="1"/>
</dbReference>
<feature type="transmembrane region" description="Helical" evidence="6">
    <location>
        <begin position="87"/>
        <end position="111"/>
    </location>
</feature>
<dbReference type="HOGENOM" id="CLU_000960_27_5_1"/>
<sequence length="562" mass="59731">MLGNAPKSFCRGGQTAQPVKTKGTQGGSHETLHLVTPVGGMSNMQRQDEALSVPTPPESLPANSSLVDNNLPLTLPNTLSVSKIKGITVIVTLAGISFLNTMGSGILIAALPRIASDVELSDALILWPAAVYALAAGCLLLIFGAAADAIGAKIVWITGSYLFVVFTVALGLANTGLQVILFRTFLGVAISMCLPTAVSLITNTFPKGTWRNVAFAMNGMGQPLGYALGLVLGGIFTDSIGWRWAYYMMAIINFVLSTASIWSLPDVKPGGEKRWTKRLVEDIDWAGAAIMSAALGLLLYVLATITTSYASIKGPGTIACLAVSVILLVMFPMWMNYQTNRGRPALIPNSLWKNASFTTICLKTKSQASREMPRDLANRSNSFQQVEGLPALQSSLRFLPHVIMGICVNAATAYLISRVQVQTLAVVSALITVVAPALMATIKVGENYWYAPFWALFLSPVNPDVLFTVSNLIISDAFPVDTQSLAGGVFSEVSQFGNSVGLAVTAAIAASVTEHSDSKDTRIALMDGFRAAFWTIFVSAAGVAVICFFGLRRGGFIGKKDD</sequence>
<proteinExistence type="predicted"/>
<gene>
    <name evidence="8" type="ORF">MGU_06398</name>
</gene>
<feature type="transmembrane region" description="Helical" evidence="6">
    <location>
        <begin position="531"/>
        <end position="551"/>
    </location>
</feature>
<dbReference type="PANTHER" id="PTHR42718:SF10">
    <property type="entry name" value="TRANSPORTER, PUTATIVE (AFU_ORTHOLOGUE AFUA_8G06760)-RELATED"/>
    <property type="match status" value="1"/>
</dbReference>
<name>A0A0B4H9Y0_METGA</name>
<dbReference type="InterPro" id="IPR036259">
    <property type="entry name" value="MFS_trans_sf"/>
</dbReference>
<dbReference type="InterPro" id="IPR011701">
    <property type="entry name" value="MFS"/>
</dbReference>
<feature type="transmembrane region" description="Helical" evidence="6">
    <location>
        <begin position="317"/>
        <end position="335"/>
    </location>
</feature>
<feature type="region of interest" description="Disordered" evidence="5">
    <location>
        <begin position="1"/>
        <end position="34"/>
    </location>
</feature>
<reference evidence="8 9" key="1">
    <citation type="journal article" date="2014" name="Proc. Natl. Acad. Sci. U.S.A.">
        <title>Trajectory and genomic determinants of fungal-pathogen speciation and host adaptation.</title>
        <authorList>
            <person name="Hu X."/>
            <person name="Xiao G."/>
            <person name="Zheng P."/>
            <person name="Shang Y."/>
            <person name="Su Y."/>
            <person name="Zhang X."/>
            <person name="Liu X."/>
            <person name="Zhan S."/>
            <person name="St Leger R.J."/>
            <person name="Wang C."/>
        </authorList>
    </citation>
    <scope>NUCLEOTIDE SEQUENCE [LARGE SCALE GENOMIC DNA]</scope>
    <source>
        <strain evidence="8 9">ARSEF 977</strain>
    </source>
</reference>
<dbReference type="SUPFAM" id="SSF103473">
    <property type="entry name" value="MFS general substrate transporter"/>
    <property type="match status" value="2"/>
</dbReference>
<feature type="transmembrane region" description="Helical" evidence="6">
    <location>
        <begin position="213"/>
        <end position="237"/>
    </location>
</feature>
<feature type="transmembrane region" description="Helical" evidence="6">
    <location>
        <begin position="398"/>
        <end position="416"/>
    </location>
</feature>
<evidence type="ECO:0000256" key="5">
    <source>
        <dbReference type="SAM" id="MobiDB-lite"/>
    </source>
</evidence>
<evidence type="ECO:0000256" key="1">
    <source>
        <dbReference type="ARBA" id="ARBA00004141"/>
    </source>
</evidence>
<feature type="transmembrane region" description="Helical" evidence="6">
    <location>
        <begin position="285"/>
        <end position="305"/>
    </location>
</feature>
<feature type="transmembrane region" description="Helical" evidence="6">
    <location>
        <begin position="244"/>
        <end position="265"/>
    </location>
</feature>
<evidence type="ECO:0000313" key="9">
    <source>
        <dbReference type="Proteomes" id="UP000031192"/>
    </source>
</evidence>
<dbReference type="AlphaFoldDB" id="A0A0B4H9Y0"/>
<comment type="caution">
    <text evidence="8">The sequence shown here is derived from an EMBL/GenBank/DDBJ whole genome shotgun (WGS) entry which is preliminary data.</text>
</comment>
<evidence type="ECO:0000256" key="2">
    <source>
        <dbReference type="ARBA" id="ARBA00022692"/>
    </source>
</evidence>
<keyword evidence="9" id="KW-1185">Reference proteome</keyword>
<feature type="domain" description="Major facilitator superfamily (MFS) profile" evidence="7">
    <location>
        <begin position="89"/>
        <end position="555"/>
    </location>
</feature>
<evidence type="ECO:0000256" key="4">
    <source>
        <dbReference type="ARBA" id="ARBA00023136"/>
    </source>
</evidence>
<dbReference type="GO" id="GO:0022857">
    <property type="term" value="F:transmembrane transporter activity"/>
    <property type="evidence" value="ECO:0007669"/>
    <property type="project" value="InterPro"/>
</dbReference>
<feature type="transmembrane region" description="Helical" evidence="6">
    <location>
        <begin position="153"/>
        <end position="173"/>
    </location>
</feature>
<dbReference type="OrthoDB" id="2130629at2759"/>
<keyword evidence="3 6" id="KW-1133">Transmembrane helix</keyword>
<comment type="subcellular location">
    <subcellularLocation>
        <location evidence="1">Membrane</location>
        <topology evidence="1">Multi-pass membrane protein</topology>
    </subcellularLocation>
</comment>
<evidence type="ECO:0000259" key="7">
    <source>
        <dbReference type="PROSITE" id="PS50850"/>
    </source>
</evidence>
<evidence type="ECO:0000313" key="8">
    <source>
        <dbReference type="EMBL" id="KID86586.1"/>
    </source>
</evidence>
<accession>A0A0B4H9Y0</accession>
<evidence type="ECO:0000256" key="3">
    <source>
        <dbReference type="ARBA" id="ARBA00022989"/>
    </source>
</evidence>
<dbReference type="Gene3D" id="1.20.1250.20">
    <property type="entry name" value="MFS general substrate transporter like domains"/>
    <property type="match status" value="2"/>
</dbReference>
<dbReference type="PANTHER" id="PTHR42718">
    <property type="entry name" value="MAJOR FACILITATOR SUPERFAMILY MULTIDRUG TRANSPORTER MFSC"/>
    <property type="match status" value="1"/>
</dbReference>